<evidence type="ECO:0000256" key="6">
    <source>
        <dbReference type="ARBA" id="ARBA00022989"/>
    </source>
</evidence>
<feature type="transmembrane region" description="Helical" evidence="9">
    <location>
        <begin position="177"/>
        <end position="198"/>
    </location>
</feature>
<dbReference type="Gene3D" id="1.20.81.30">
    <property type="entry name" value="Type II secretion system (T2SS), domain F"/>
    <property type="match status" value="2"/>
</dbReference>
<evidence type="ECO:0000256" key="9">
    <source>
        <dbReference type="SAM" id="Phobius"/>
    </source>
</evidence>
<feature type="domain" description="Type II secretion system protein GspF" evidence="10">
    <location>
        <begin position="77"/>
        <end position="199"/>
    </location>
</feature>
<accession>A0A1I5D197</accession>
<protein>
    <submittedName>
        <fullName evidence="11">Type IV pilus assembly protein PilC</fullName>
    </submittedName>
</protein>
<evidence type="ECO:0000313" key="12">
    <source>
        <dbReference type="Proteomes" id="UP000198867"/>
    </source>
</evidence>
<comment type="subcellular location">
    <subcellularLocation>
        <location evidence="1">Cell inner membrane</location>
        <topology evidence="1">Multi-pass membrane protein</topology>
    </subcellularLocation>
</comment>
<keyword evidence="3" id="KW-1003">Cell membrane</keyword>
<dbReference type="InterPro" id="IPR042094">
    <property type="entry name" value="T2SS_GspF_sf"/>
</dbReference>
<dbReference type="InterPro" id="IPR018076">
    <property type="entry name" value="T2SS_GspF_dom"/>
</dbReference>
<name>A0A1I5D197_9MICO</name>
<keyword evidence="12" id="KW-1185">Reference proteome</keyword>
<keyword evidence="5 9" id="KW-0812">Transmembrane</keyword>
<keyword evidence="4" id="KW-0997">Cell inner membrane</keyword>
<feature type="transmembrane region" description="Helical" evidence="9">
    <location>
        <begin position="382"/>
        <end position="406"/>
    </location>
</feature>
<dbReference type="Proteomes" id="UP000198867">
    <property type="component" value="Unassembled WGS sequence"/>
</dbReference>
<proteinExistence type="inferred from homology"/>
<dbReference type="PANTHER" id="PTHR30012">
    <property type="entry name" value="GENERAL SECRETION PATHWAY PROTEIN"/>
    <property type="match status" value="1"/>
</dbReference>
<dbReference type="PANTHER" id="PTHR30012:SF0">
    <property type="entry name" value="TYPE II SECRETION SYSTEM PROTEIN F-RELATED"/>
    <property type="match status" value="1"/>
</dbReference>
<evidence type="ECO:0000256" key="4">
    <source>
        <dbReference type="ARBA" id="ARBA00022519"/>
    </source>
</evidence>
<evidence type="ECO:0000256" key="2">
    <source>
        <dbReference type="ARBA" id="ARBA00005745"/>
    </source>
</evidence>
<evidence type="ECO:0000313" key="11">
    <source>
        <dbReference type="EMBL" id="SFN92994.1"/>
    </source>
</evidence>
<keyword evidence="6 9" id="KW-1133">Transmembrane helix</keyword>
<evidence type="ECO:0000256" key="1">
    <source>
        <dbReference type="ARBA" id="ARBA00004429"/>
    </source>
</evidence>
<reference evidence="12" key="1">
    <citation type="submission" date="2016-10" db="EMBL/GenBank/DDBJ databases">
        <authorList>
            <person name="Varghese N."/>
            <person name="Submissions S."/>
        </authorList>
    </citation>
    <scope>NUCLEOTIDE SEQUENCE [LARGE SCALE GENOMIC DNA]</scope>
    <source>
        <strain evidence="12">CGMCC 1.11101</strain>
    </source>
</reference>
<evidence type="ECO:0000256" key="7">
    <source>
        <dbReference type="ARBA" id="ARBA00023136"/>
    </source>
</evidence>
<organism evidence="11 12">
    <name type="scientific">Mycetocola miduiensis</name>
    <dbReference type="NCBI Taxonomy" id="995034"/>
    <lineage>
        <taxon>Bacteria</taxon>
        <taxon>Bacillati</taxon>
        <taxon>Actinomycetota</taxon>
        <taxon>Actinomycetes</taxon>
        <taxon>Micrococcales</taxon>
        <taxon>Microbacteriaceae</taxon>
        <taxon>Mycetocola</taxon>
    </lineage>
</organism>
<dbReference type="AlphaFoldDB" id="A0A1I5D197"/>
<comment type="similarity">
    <text evidence="2">Belongs to the GSP F family.</text>
</comment>
<dbReference type="PRINTS" id="PR00812">
    <property type="entry name" value="BCTERIALGSPF"/>
</dbReference>
<evidence type="ECO:0000256" key="3">
    <source>
        <dbReference type="ARBA" id="ARBA00022475"/>
    </source>
</evidence>
<feature type="transmembrane region" description="Helical" evidence="9">
    <location>
        <begin position="218"/>
        <end position="245"/>
    </location>
</feature>
<dbReference type="InterPro" id="IPR003004">
    <property type="entry name" value="GspF/PilC"/>
</dbReference>
<gene>
    <name evidence="11" type="ORF">SAMN05216219_2649</name>
</gene>
<dbReference type="FunFam" id="1.20.81.30:FF:000001">
    <property type="entry name" value="Type II secretion system protein F"/>
    <property type="match status" value="2"/>
</dbReference>
<dbReference type="GO" id="GO:0005886">
    <property type="term" value="C:plasma membrane"/>
    <property type="evidence" value="ECO:0007669"/>
    <property type="project" value="UniProtKB-SubCell"/>
</dbReference>
<dbReference type="Pfam" id="PF00482">
    <property type="entry name" value="T2SSF"/>
    <property type="match status" value="2"/>
</dbReference>
<evidence type="ECO:0000259" key="10">
    <source>
        <dbReference type="Pfam" id="PF00482"/>
    </source>
</evidence>
<evidence type="ECO:0000256" key="5">
    <source>
        <dbReference type="ARBA" id="ARBA00022692"/>
    </source>
</evidence>
<keyword evidence="7 9" id="KW-0472">Membrane</keyword>
<sequence>MARSPHGAYRGRNAAGKRVKGRLDAPSEGAAASRLRSQGIAATSIAESNIGTGLNRDISLGGLFEKKVELKDLAVMSRQMATMISAGLSLLRTLSILSEQSDNPTLKKTLEEVSADVEAGASLSATMAKHDVIFPPLMINLVRAGETGGFLESSLEAVAENYEKEVKLRGTIKSAMTYPVVVLIMALLGVVGMLIFIVPVFKEMFDGLGGTLPLPTQVLVVLSEIMVWLGPILLVGIIVFSVWWGKNRHTERVRKVVDPWKLKLPVFGQLLTKIAIARFSRNFSTMMKSGVPILQALSIVGSTAGNWVIEAALVKVQESVRQGRTVSGPLAEEPVFPSMVTQMIAVGEDAGSLETMLAKIADFYDQEVEATTEQLTALIEPLMIAFMGVVLGGMIVALYLPIFNIFTLVE</sequence>
<dbReference type="RefSeq" id="WP_090712206.1">
    <property type="nucleotide sequence ID" value="NZ_FOVM01000008.1"/>
</dbReference>
<evidence type="ECO:0000256" key="8">
    <source>
        <dbReference type="SAM" id="MobiDB-lite"/>
    </source>
</evidence>
<feature type="region of interest" description="Disordered" evidence="8">
    <location>
        <begin position="1"/>
        <end position="27"/>
    </location>
</feature>
<dbReference type="OrthoDB" id="9805682at2"/>
<dbReference type="EMBL" id="FOVM01000008">
    <property type="protein sequence ID" value="SFN92994.1"/>
    <property type="molecule type" value="Genomic_DNA"/>
</dbReference>
<feature type="domain" description="Type II secretion system protein GspF" evidence="10">
    <location>
        <begin position="279"/>
        <end position="401"/>
    </location>
</feature>
<dbReference type="STRING" id="995034.SAMN05216219_2649"/>